<keyword evidence="3" id="KW-1185">Reference proteome</keyword>
<keyword evidence="1" id="KW-0812">Transmembrane</keyword>
<evidence type="ECO:0000313" key="2">
    <source>
        <dbReference type="EMBL" id="SNT08355.1"/>
    </source>
</evidence>
<sequence>MLKLFLGIAAGIIVAFATVAIAESLGHQLYPLSSSIDPRDVAELAGAMDAVPFGAKAVVLAAWFLGALIGGYLANRIADRAIAGWIVAAAVALSGVATMLVIPHPMWMWAGGVLLPVAAGWLSQQGARVTL</sequence>
<feature type="transmembrane region" description="Helical" evidence="1">
    <location>
        <begin position="106"/>
        <end position="123"/>
    </location>
</feature>
<dbReference type="EMBL" id="FZOS01000038">
    <property type="protein sequence ID" value="SNT08355.1"/>
    <property type="molecule type" value="Genomic_DNA"/>
</dbReference>
<dbReference type="RefSeq" id="WP_089221099.1">
    <property type="nucleotide sequence ID" value="NZ_FZOS01000038.1"/>
</dbReference>
<gene>
    <name evidence="2" type="ORF">SAMN06295912_13814</name>
</gene>
<dbReference type="Proteomes" id="UP000198281">
    <property type="component" value="Unassembled WGS sequence"/>
</dbReference>
<dbReference type="AlphaFoldDB" id="A0A239JRB9"/>
<protein>
    <submittedName>
        <fullName evidence="2">Uncharacterized protein</fullName>
    </submittedName>
</protein>
<keyword evidence="1" id="KW-0472">Membrane</keyword>
<reference evidence="3" key="1">
    <citation type="submission" date="2017-06" db="EMBL/GenBank/DDBJ databases">
        <authorList>
            <person name="Varghese N."/>
            <person name="Submissions S."/>
        </authorList>
    </citation>
    <scope>NUCLEOTIDE SEQUENCE [LARGE SCALE GENOMIC DNA]</scope>
    <source>
        <strain evidence="3">LNB2</strain>
    </source>
</reference>
<accession>A0A239JRB9</accession>
<organism evidence="2 3">
    <name type="scientific">Edaphosphingomonas laterariae</name>
    <dbReference type="NCBI Taxonomy" id="861865"/>
    <lineage>
        <taxon>Bacteria</taxon>
        <taxon>Pseudomonadati</taxon>
        <taxon>Pseudomonadota</taxon>
        <taxon>Alphaproteobacteria</taxon>
        <taxon>Sphingomonadales</taxon>
        <taxon>Rhizorhabdaceae</taxon>
        <taxon>Edaphosphingomonas</taxon>
    </lineage>
</organism>
<proteinExistence type="predicted"/>
<keyword evidence="1" id="KW-1133">Transmembrane helix</keyword>
<feature type="transmembrane region" description="Helical" evidence="1">
    <location>
        <begin position="81"/>
        <end position="100"/>
    </location>
</feature>
<name>A0A239JRB9_9SPHN</name>
<evidence type="ECO:0000313" key="3">
    <source>
        <dbReference type="Proteomes" id="UP000198281"/>
    </source>
</evidence>
<feature type="transmembrane region" description="Helical" evidence="1">
    <location>
        <begin position="53"/>
        <end position="74"/>
    </location>
</feature>
<evidence type="ECO:0000256" key="1">
    <source>
        <dbReference type="SAM" id="Phobius"/>
    </source>
</evidence>